<evidence type="ECO:0000313" key="2">
    <source>
        <dbReference type="Proteomes" id="UP000266669"/>
    </source>
</evidence>
<sequence length="109" mass="13334">MLKWYDFYELEFSLGSLTRLKKRINDALVWKSRKERIPKSLRLEIFILRLILKKRILNRRYEWSKNELKSIFSEKLVLQNLLAEKEIQSILLEKENYDLKKKLESFEVG</sequence>
<name>A0A8B3CS48_9LEPT</name>
<dbReference type="NCBIfam" id="NF047661">
    <property type="entry name" value="LIC_10907"/>
    <property type="match status" value="1"/>
</dbReference>
<protein>
    <submittedName>
        <fullName evidence="1">Uncharacterized protein</fullName>
    </submittedName>
</protein>
<accession>A0A8B3CS48</accession>
<dbReference type="RefSeq" id="WP_118982669.1">
    <property type="nucleotide sequence ID" value="NZ_QHCS01000003.1"/>
</dbReference>
<dbReference type="NCBIfam" id="NF047689">
    <property type="entry name" value="LIC10907_fam"/>
    <property type="match status" value="1"/>
</dbReference>
<organism evidence="1 2">
    <name type="scientific">Leptospira stimsonii</name>
    <dbReference type="NCBI Taxonomy" id="2202203"/>
    <lineage>
        <taxon>Bacteria</taxon>
        <taxon>Pseudomonadati</taxon>
        <taxon>Spirochaetota</taxon>
        <taxon>Spirochaetia</taxon>
        <taxon>Leptospirales</taxon>
        <taxon>Leptospiraceae</taxon>
        <taxon>Leptospira</taxon>
    </lineage>
</organism>
<gene>
    <name evidence="1" type="ORF">DLM78_15095</name>
</gene>
<reference evidence="2" key="1">
    <citation type="submission" date="2018-05" db="EMBL/GenBank/DDBJ databases">
        <title>Leptospira yasudae sp. nov. and Leptospira stimsonii sp. nov., two pathogenic species of the genus Leptospira isolated from environmental sources.</title>
        <authorList>
            <person name="Casanovas-Massana A."/>
            <person name="Hamond C."/>
            <person name="Santos L.A."/>
            <person name="Hacker K.P."/>
            <person name="Balassiano I."/>
            <person name="Medeiros M.A."/>
            <person name="Reis M.G."/>
            <person name="Ko A.I."/>
            <person name="Wunder E.A."/>
        </authorList>
    </citation>
    <scope>NUCLEOTIDE SEQUENCE [LARGE SCALE GENOMIC DNA]</scope>
    <source>
        <strain evidence="2">AMB6-RJ</strain>
    </source>
</reference>
<dbReference type="AlphaFoldDB" id="A0A8B3CS48"/>
<proteinExistence type="predicted"/>
<dbReference type="Proteomes" id="UP000266669">
    <property type="component" value="Unassembled WGS sequence"/>
</dbReference>
<comment type="caution">
    <text evidence="1">The sequence shown here is derived from an EMBL/GenBank/DDBJ whole genome shotgun (WGS) entry which is preliminary data.</text>
</comment>
<dbReference type="EMBL" id="QHCS01000003">
    <property type="protein sequence ID" value="RHX85418.1"/>
    <property type="molecule type" value="Genomic_DNA"/>
</dbReference>
<evidence type="ECO:0000313" key="1">
    <source>
        <dbReference type="EMBL" id="RHX85418.1"/>
    </source>
</evidence>